<feature type="non-terminal residue" evidence="3">
    <location>
        <position position="505"/>
    </location>
</feature>
<comment type="caution">
    <text evidence="3">The sequence shown here is derived from an EMBL/GenBank/DDBJ whole genome shotgun (WGS) entry which is preliminary data.</text>
</comment>
<dbReference type="RefSeq" id="WP_147397063.1">
    <property type="nucleotide sequence ID" value="NZ_NRJH01000056.1"/>
</dbReference>
<dbReference type="EMBL" id="NRJH01000056">
    <property type="protein sequence ID" value="RIY31712.1"/>
    <property type="molecule type" value="Genomic_DNA"/>
</dbReference>
<dbReference type="Gene3D" id="3.60.40.10">
    <property type="entry name" value="PPM-type phosphatase domain"/>
    <property type="match status" value="1"/>
</dbReference>
<feature type="domain" description="Cyclic nucleotide-binding" evidence="2">
    <location>
        <begin position="296"/>
        <end position="357"/>
    </location>
</feature>
<proteinExistence type="predicted"/>
<dbReference type="PROSITE" id="PS50042">
    <property type="entry name" value="CNMP_BINDING_3"/>
    <property type="match status" value="1"/>
</dbReference>
<gene>
    <name evidence="3" type="ORF">CJP74_06475</name>
</gene>
<evidence type="ECO:0000256" key="1">
    <source>
        <dbReference type="SAM" id="MobiDB-lite"/>
    </source>
</evidence>
<dbReference type="Proteomes" id="UP000266258">
    <property type="component" value="Unassembled WGS sequence"/>
</dbReference>
<dbReference type="SUPFAM" id="SSF81606">
    <property type="entry name" value="PP2C-like"/>
    <property type="match status" value="1"/>
</dbReference>
<protein>
    <recommendedName>
        <fullName evidence="2">Cyclic nucleotide-binding domain-containing protein</fullName>
    </recommendedName>
</protein>
<dbReference type="InterPro" id="IPR036457">
    <property type="entry name" value="PPM-type-like_dom_sf"/>
</dbReference>
<reference evidence="3 4" key="1">
    <citation type="submission" date="2017-08" db="EMBL/GenBank/DDBJ databases">
        <title>Reclassification of Bisgaard taxon 37 and 44.</title>
        <authorList>
            <person name="Christensen H."/>
        </authorList>
    </citation>
    <scope>NUCLEOTIDE SEQUENCE [LARGE SCALE GENOMIC DNA]</scope>
    <source>
        <strain evidence="3 4">B96_4</strain>
    </source>
</reference>
<evidence type="ECO:0000313" key="4">
    <source>
        <dbReference type="Proteomes" id="UP000266258"/>
    </source>
</evidence>
<keyword evidence="4" id="KW-1185">Reference proteome</keyword>
<dbReference type="OrthoDB" id="963478at2"/>
<dbReference type="AlphaFoldDB" id="A0A3A1Y072"/>
<evidence type="ECO:0000313" key="3">
    <source>
        <dbReference type="EMBL" id="RIY31712.1"/>
    </source>
</evidence>
<dbReference type="Pfam" id="PF13672">
    <property type="entry name" value="PP2C_2"/>
    <property type="match status" value="1"/>
</dbReference>
<accession>A0A3A1Y072</accession>
<sequence length="505" mass="56755">MKTKVREALNKLIDLFESNFKELKELSERDEKLFFSKYQNFLTTLKSAAPENNKDSNHMDRIQLPNARQDEPYLVTLSGQTITKIAFPEEIGLKFDEKKRCIEGTPLEAGEFKVLIHTLTADILDAVLFVNPNPEKLWHNIPSKIGGYRFWKEDSYSEKKDNVHGVLIAGRQRGRTHANKGTCCDDHFEMAYHPETGMSILAVSDGAGSAEFSRYGSKVLVEVATKKILELLNDEEKSYRKFAELPNEEVIALTTRHLLTNAVQAAYLKLEDKAQRESIPVKSLSATLLVAITLPLKNGKWYTASYWVGDGAVAVFDTKEKEVNLLGKVDSGAYSGETQFLTQTEANAEKVFTRIATDTRDNPPVLFLMTDGVSDPKFKSDKQLEQYEPWESLWHELHKPLQAEEPEKELEKWLDFFSKGEHDDRTLAMFIPHKTWDSVQNTNVEELLKPEDTENAKAKGVVETIEVDLSRSRAPLGGTGKITTSTLSRAGADQATPPAGAVQTT</sequence>
<dbReference type="InterPro" id="IPR001932">
    <property type="entry name" value="PPM-type_phosphatase-like_dom"/>
</dbReference>
<dbReference type="InterPro" id="IPR000595">
    <property type="entry name" value="cNMP-bd_dom"/>
</dbReference>
<name>A0A3A1Y072_9GAMM</name>
<evidence type="ECO:0000259" key="2">
    <source>
        <dbReference type="PROSITE" id="PS50042"/>
    </source>
</evidence>
<organism evidence="3 4">
    <name type="scientific">Psittacicella melopsittaci</name>
    <dbReference type="NCBI Taxonomy" id="2028576"/>
    <lineage>
        <taxon>Bacteria</taxon>
        <taxon>Pseudomonadati</taxon>
        <taxon>Pseudomonadota</taxon>
        <taxon>Gammaproteobacteria</taxon>
        <taxon>Pasteurellales</taxon>
        <taxon>Psittacicellaceae</taxon>
        <taxon>Psittacicella</taxon>
    </lineage>
</organism>
<feature type="region of interest" description="Disordered" evidence="1">
    <location>
        <begin position="473"/>
        <end position="505"/>
    </location>
</feature>